<keyword evidence="2" id="KW-1003">Cell membrane</keyword>
<evidence type="ECO:0000256" key="3">
    <source>
        <dbReference type="ARBA" id="ARBA00022692"/>
    </source>
</evidence>
<accession>A0A832X637</accession>
<keyword evidence="4 6" id="KW-1133">Transmembrane helix</keyword>
<gene>
    <name evidence="8" type="ORF">H1016_02950</name>
</gene>
<comment type="subcellular location">
    <subcellularLocation>
        <location evidence="1">Cell membrane</location>
        <topology evidence="1">Multi-pass membrane protein</topology>
    </subcellularLocation>
</comment>
<keyword evidence="5 6" id="KW-0472">Membrane</keyword>
<evidence type="ECO:0000256" key="1">
    <source>
        <dbReference type="ARBA" id="ARBA00004651"/>
    </source>
</evidence>
<sequence>MVKIDKKALKKSLEAVQKEAHAHVEEQKKIKIATRSTFFEKISRLLPKSFTTSAETLLRYSGKEEAHVESWVGKIFIYSIVLSLATATASYFGSITNEFYTLIVGVVIFIIAQSTPYFRLSIAADKRAKDVEVVLPSALQLISANIRAGMTPDRAIWLSARPEFGALMIEIKKAGAETIGGTPLTIAFQNMSKRVRSRILERTVLLVVEGLESGGELGKLLSETAAEIRSLDILRKEMDANIAMYSMFIIFAGMIGAPFLLAISGFFVEMLTKLSAVAGLEGEVSAKAQEAGVSLLTFSTSITPEFLLYFSIFVISITTFFSALLLGLIKYGDEKRGLEMAPLFVMVGLAIFLIVKIFITNSFGAAFGT</sequence>
<dbReference type="InterPro" id="IPR056569">
    <property type="entry name" value="ArlJ-like"/>
</dbReference>
<reference evidence="8 9" key="1">
    <citation type="journal article" name="Nat. Commun.">
        <title>Undinarchaeota illuminate DPANN phylogeny and the impact of gene transfer on archaeal evolution.</title>
        <authorList>
            <person name="Dombrowski N."/>
            <person name="Williams T.A."/>
            <person name="Sun J."/>
            <person name="Woodcroft B.J."/>
            <person name="Lee J.H."/>
            <person name="Minh B.Q."/>
            <person name="Rinke C."/>
            <person name="Spang A."/>
        </authorList>
    </citation>
    <scope>NUCLEOTIDE SEQUENCE [LARGE SCALE GENOMIC DNA]</scope>
    <source>
        <strain evidence="8">MAG_bin1129</strain>
    </source>
</reference>
<evidence type="ECO:0000256" key="5">
    <source>
        <dbReference type="ARBA" id="ARBA00023136"/>
    </source>
</evidence>
<comment type="caution">
    <text evidence="8">The sequence shown here is derived from an EMBL/GenBank/DDBJ whole genome shotgun (WGS) entry which is preliminary data.</text>
</comment>
<evidence type="ECO:0000256" key="6">
    <source>
        <dbReference type="SAM" id="Phobius"/>
    </source>
</evidence>
<organism evidence="8 9">
    <name type="scientific">Candidatus Naiadarchaeum limnaeum</name>
    <dbReference type="NCBI Taxonomy" id="2756139"/>
    <lineage>
        <taxon>Archaea</taxon>
        <taxon>Candidatus Undinarchaeota</taxon>
        <taxon>Candidatus Undinarchaeia</taxon>
        <taxon>Candidatus Naiadarchaeales</taxon>
        <taxon>Candidatus Naiadarchaeaceae</taxon>
        <taxon>Candidatus Naiadarchaeum</taxon>
    </lineage>
</organism>
<proteinExistence type="predicted"/>
<feature type="transmembrane region" description="Helical" evidence="6">
    <location>
        <begin position="242"/>
        <end position="267"/>
    </location>
</feature>
<protein>
    <submittedName>
        <fullName evidence="8">Type II secretion system F family protein</fullName>
    </submittedName>
</protein>
<dbReference type="PANTHER" id="PTHR35402:SF1">
    <property type="entry name" value="TYPE II SECRETION SYSTEM PROTEIN GSPF DOMAIN-CONTAINING PROTEIN"/>
    <property type="match status" value="1"/>
</dbReference>
<dbReference type="AlphaFoldDB" id="A0A832X637"/>
<keyword evidence="9" id="KW-1185">Reference proteome</keyword>
<feature type="transmembrane region" description="Helical" evidence="6">
    <location>
        <begin position="306"/>
        <end position="329"/>
    </location>
</feature>
<dbReference type="Proteomes" id="UP000646946">
    <property type="component" value="Unassembled WGS sequence"/>
</dbReference>
<dbReference type="PANTHER" id="PTHR35402">
    <property type="entry name" value="INTEGRAL MEMBRANE PROTEIN-RELATED"/>
    <property type="match status" value="1"/>
</dbReference>
<feature type="transmembrane region" description="Helical" evidence="6">
    <location>
        <begin position="75"/>
        <end position="93"/>
    </location>
</feature>
<feature type="transmembrane region" description="Helical" evidence="6">
    <location>
        <begin position="99"/>
        <end position="118"/>
    </location>
</feature>
<dbReference type="EMBL" id="DVAB01000024">
    <property type="protein sequence ID" value="HIK00470.1"/>
    <property type="molecule type" value="Genomic_DNA"/>
</dbReference>
<evidence type="ECO:0000256" key="4">
    <source>
        <dbReference type="ARBA" id="ARBA00022989"/>
    </source>
</evidence>
<keyword evidence="3 6" id="KW-0812">Transmembrane</keyword>
<dbReference type="Pfam" id="PF00482">
    <property type="entry name" value="T2SSF"/>
    <property type="match status" value="1"/>
</dbReference>
<evidence type="ECO:0000313" key="8">
    <source>
        <dbReference type="EMBL" id="HIK00470.1"/>
    </source>
</evidence>
<evidence type="ECO:0000259" key="7">
    <source>
        <dbReference type="Pfam" id="PF00482"/>
    </source>
</evidence>
<evidence type="ECO:0000256" key="2">
    <source>
        <dbReference type="ARBA" id="ARBA00022475"/>
    </source>
</evidence>
<feature type="transmembrane region" description="Helical" evidence="6">
    <location>
        <begin position="341"/>
        <end position="359"/>
    </location>
</feature>
<dbReference type="InterPro" id="IPR018076">
    <property type="entry name" value="T2SS_GspF_dom"/>
</dbReference>
<evidence type="ECO:0000313" key="9">
    <source>
        <dbReference type="Proteomes" id="UP000646946"/>
    </source>
</evidence>
<name>A0A832X637_9ARCH</name>
<dbReference type="GO" id="GO:0005886">
    <property type="term" value="C:plasma membrane"/>
    <property type="evidence" value="ECO:0007669"/>
    <property type="project" value="UniProtKB-SubCell"/>
</dbReference>
<feature type="domain" description="Type II secretion system protein GspF" evidence="7">
    <location>
        <begin position="139"/>
        <end position="263"/>
    </location>
</feature>